<dbReference type="PANTHER" id="PTHR36111">
    <property type="entry name" value="INNER MEMBRANE PROTEIN-RELATED"/>
    <property type="match status" value="1"/>
</dbReference>
<keyword evidence="1" id="KW-0472">Membrane</keyword>
<dbReference type="InterPro" id="IPR007563">
    <property type="entry name" value="DUF554"/>
</dbReference>
<comment type="caution">
    <text evidence="2">The sequence shown here is derived from an EMBL/GenBank/DDBJ whole genome shotgun (WGS) entry which is preliminary data.</text>
</comment>
<dbReference type="RefSeq" id="WP_170077208.1">
    <property type="nucleotide sequence ID" value="NZ_JABAFA010000006.1"/>
</dbReference>
<keyword evidence="1" id="KW-1133">Transmembrane helix</keyword>
<dbReference type="Proteomes" id="UP000543804">
    <property type="component" value="Unassembled WGS sequence"/>
</dbReference>
<feature type="transmembrane region" description="Helical" evidence="1">
    <location>
        <begin position="38"/>
        <end position="55"/>
    </location>
</feature>
<organism evidence="2 3">
    <name type="scientific">Selenomonas bovis</name>
    <dbReference type="NCBI Taxonomy" id="416586"/>
    <lineage>
        <taxon>Bacteria</taxon>
        <taxon>Bacillati</taxon>
        <taxon>Bacillota</taxon>
        <taxon>Negativicutes</taxon>
        <taxon>Selenomonadales</taxon>
        <taxon>Selenomonadaceae</taxon>
        <taxon>Selenomonas</taxon>
    </lineage>
</organism>
<dbReference type="Pfam" id="PF04474">
    <property type="entry name" value="DUF554"/>
    <property type="match status" value="1"/>
</dbReference>
<gene>
    <name evidence="2" type="ORF">HF878_03495</name>
</gene>
<feature type="transmembrane region" description="Helical" evidence="1">
    <location>
        <begin position="173"/>
        <end position="195"/>
    </location>
</feature>
<feature type="transmembrane region" description="Helical" evidence="1">
    <location>
        <begin position="6"/>
        <end position="26"/>
    </location>
</feature>
<feature type="transmembrane region" description="Helical" evidence="1">
    <location>
        <begin position="201"/>
        <end position="220"/>
    </location>
</feature>
<feature type="transmembrane region" description="Helical" evidence="1">
    <location>
        <begin position="146"/>
        <end position="166"/>
    </location>
</feature>
<reference evidence="2 3" key="1">
    <citation type="submission" date="2020-04" db="EMBL/GenBank/DDBJ databases">
        <authorList>
            <person name="Hitch T.C.A."/>
            <person name="Wylensek D."/>
            <person name="Clavel T."/>
        </authorList>
    </citation>
    <scope>NUCLEOTIDE SEQUENCE [LARGE SCALE GENOMIC DNA]</scope>
    <source>
        <strain evidence="2 3">PG-130-P53-12</strain>
    </source>
</reference>
<evidence type="ECO:0000313" key="2">
    <source>
        <dbReference type="EMBL" id="NMD98549.1"/>
    </source>
</evidence>
<evidence type="ECO:0000256" key="1">
    <source>
        <dbReference type="SAM" id="Phobius"/>
    </source>
</evidence>
<keyword evidence="1" id="KW-0812">Transmembrane</keyword>
<dbReference type="EMBL" id="JABAFA010000006">
    <property type="protein sequence ID" value="NMD98549.1"/>
    <property type="molecule type" value="Genomic_DNA"/>
</dbReference>
<dbReference type="PANTHER" id="PTHR36111:SF2">
    <property type="entry name" value="INNER MEMBRANE PROTEIN"/>
    <property type="match status" value="1"/>
</dbReference>
<accession>A0A848B2R8</accession>
<sequence length="241" mass="24931">MNLFPGVGVLANVAGIVAGGCAGLVFGRFLTERLQRTLTAACAVAVMFLGLGGALSEALSLSADGRLVFSGSGMLLASMIGGALIGETVNLEDRMEKFGRFLRRRTRSQGDPRFVEGFVTASLTVCIGAMAVIGSINDRLLADPTVLFAKTALDTVIVMVMTASLGKGCVFSALSVGLFQGSIFFAAGFFAPLMTPAALDALNYVGSLLIFCVGTNLLGLTRIRVANLLPSLVVAVAWALA</sequence>
<keyword evidence="3" id="KW-1185">Reference proteome</keyword>
<feature type="transmembrane region" description="Helical" evidence="1">
    <location>
        <begin position="67"/>
        <end position="91"/>
    </location>
</feature>
<proteinExistence type="predicted"/>
<dbReference type="AlphaFoldDB" id="A0A848B2R8"/>
<protein>
    <submittedName>
        <fullName evidence="2">DUF554 domain-containing protein</fullName>
    </submittedName>
</protein>
<evidence type="ECO:0000313" key="3">
    <source>
        <dbReference type="Proteomes" id="UP000543804"/>
    </source>
</evidence>
<feature type="transmembrane region" description="Helical" evidence="1">
    <location>
        <begin position="112"/>
        <end position="134"/>
    </location>
</feature>
<name>A0A848B2R8_9FIRM</name>